<dbReference type="EMBL" id="HE612857">
    <property type="protein sequence ID" value="CCE61810.1"/>
    <property type="molecule type" value="Genomic_DNA"/>
</dbReference>
<dbReference type="GO" id="GO:0097271">
    <property type="term" value="P:protein localization to bud neck"/>
    <property type="evidence" value="ECO:0007669"/>
    <property type="project" value="TreeGrafter"/>
</dbReference>
<dbReference type="GO" id="GO:0007120">
    <property type="term" value="P:axial cellular bud site selection"/>
    <property type="evidence" value="ECO:0007669"/>
    <property type="project" value="TreeGrafter"/>
</dbReference>
<protein>
    <recommendedName>
        <fullName evidence="4">PH domain-containing protein</fullName>
    </recommendedName>
</protein>
<dbReference type="Gene3D" id="2.30.29.30">
    <property type="entry name" value="Pleckstrin-homology domain (PH domain)/Phosphotyrosine-binding domain (PTB)"/>
    <property type="match status" value="1"/>
</dbReference>
<gene>
    <name evidence="5" type="primary">TPHA0B01370</name>
    <name evidence="5" type="ordered locus">TPHA_0B01370</name>
</gene>
<evidence type="ECO:0000313" key="5">
    <source>
        <dbReference type="EMBL" id="CCE61810.1"/>
    </source>
</evidence>
<dbReference type="SMART" id="SM00233">
    <property type="entry name" value="PH"/>
    <property type="match status" value="1"/>
</dbReference>
<dbReference type="CDD" id="cd13278">
    <property type="entry name" value="PH_Bud4"/>
    <property type="match status" value="1"/>
</dbReference>
<evidence type="ECO:0000259" key="4">
    <source>
        <dbReference type="PROSITE" id="PS50003"/>
    </source>
</evidence>
<dbReference type="Proteomes" id="UP000005666">
    <property type="component" value="Chromosome 2"/>
</dbReference>
<dbReference type="RefSeq" id="XP_003684244.1">
    <property type="nucleotide sequence ID" value="XM_003684196.1"/>
</dbReference>
<feature type="compositionally biased region" description="Acidic residues" evidence="3">
    <location>
        <begin position="328"/>
        <end position="346"/>
    </location>
</feature>
<accession>G8BP79</accession>
<dbReference type="PANTHER" id="PTHR36100">
    <property type="entry name" value="BUD SITE SELECTION PROTEIN 4"/>
    <property type="match status" value="1"/>
</dbReference>
<evidence type="ECO:0000256" key="2">
    <source>
        <dbReference type="ARBA" id="ARBA00023306"/>
    </source>
</evidence>
<name>G8BP79_TETPH</name>
<feature type="domain" description="PH" evidence="4">
    <location>
        <begin position="1238"/>
        <end position="1359"/>
    </location>
</feature>
<feature type="region of interest" description="Disordered" evidence="3">
    <location>
        <begin position="328"/>
        <end position="363"/>
    </location>
</feature>
<dbReference type="SUPFAM" id="SSF50729">
    <property type="entry name" value="PH domain-like"/>
    <property type="match status" value="1"/>
</dbReference>
<dbReference type="GeneID" id="11535025"/>
<feature type="region of interest" description="Disordered" evidence="3">
    <location>
        <begin position="615"/>
        <end position="648"/>
    </location>
</feature>
<dbReference type="InterPro" id="IPR011993">
    <property type="entry name" value="PH-like_dom_sf"/>
</dbReference>
<dbReference type="OMA" id="MLVKHNT"/>
<dbReference type="KEGG" id="tpf:TPHA_0B01370"/>
<keyword evidence="2" id="KW-0131">Cell cycle</keyword>
<evidence type="ECO:0000256" key="1">
    <source>
        <dbReference type="ARBA" id="ARBA00022618"/>
    </source>
</evidence>
<proteinExistence type="predicted"/>
<feature type="compositionally biased region" description="Polar residues" evidence="3">
    <location>
        <begin position="537"/>
        <end position="552"/>
    </location>
</feature>
<dbReference type="eggNOG" id="ENOG502REBM">
    <property type="taxonomic scope" value="Eukaryota"/>
</dbReference>
<dbReference type="HOGENOM" id="CLU_004727_0_0_1"/>
<feature type="region of interest" description="Disordered" evidence="3">
    <location>
        <begin position="219"/>
        <end position="249"/>
    </location>
</feature>
<dbReference type="InterPro" id="IPR001849">
    <property type="entry name" value="PH_domain"/>
</dbReference>
<dbReference type="OrthoDB" id="2123378at2759"/>
<dbReference type="GO" id="GO:0005525">
    <property type="term" value="F:GTP binding"/>
    <property type="evidence" value="ECO:0007669"/>
    <property type="project" value="TreeGrafter"/>
</dbReference>
<reference evidence="5 6" key="1">
    <citation type="journal article" date="2011" name="Proc. Natl. Acad. Sci. U.S.A.">
        <title>Evolutionary erosion of yeast sex chromosomes by mating-type switching accidents.</title>
        <authorList>
            <person name="Gordon J.L."/>
            <person name="Armisen D."/>
            <person name="Proux-Wera E."/>
            <person name="Oheigeartaigh S.S."/>
            <person name="Byrne K.P."/>
            <person name="Wolfe K.H."/>
        </authorList>
    </citation>
    <scope>NUCLEOTIDE SEQUENCE [LARGE SCALE GENOMIC DNA]</scope>
    <source>
        <strain evidence="6">ATCC 24235 / CBS 4417 / NBRC 1672 / NRRL Y-8282 / UCD 70-5</strain>
    </source>
</reference>
<dbReference type="InterPro" id="IPR052007">
    <property type="entry name" value="Bud4"/>
</dbReference>
<evidence type="ECO:0000313" key="6">
    <source>
        <dbReference type="Proteomes" id="UP000005666"/>
    </source>
</evidence>
<dbReference type="PROSITE" id="PS50003">
    <property type="entry name" value="PH_DOMAIN"/>
    <property type="match status" value="1"/>
</dbReference>
<evidence type="ECO:0000256" key="3">
    <source>
        <dbReference type="SAM" id="MobiDB-lite"/>
    </source>
</evidence>
<organism evidence="5 6">
    <name type="scientific">Tetrapisispora phaffii (strain ATCC 24235 / CBS 4417 / NBRC 1672 / NRRL Y-8282 / UCD 70-5)</name>
    <name type="common">Yeast</name>
    <name type="synonym">Fabospora phaffii</name>
    <dbReference type="NCBI Taxonomy" id="1071381"/>
    <lineage>
        <taxon>Eukaryota</taxon>
        <taxon>Fungi</taxon>
        <taxon>Dikarya</taxon>
        <taxon>Ascomycota</taxon>
        <taxon>Saccharomycotina</taxon>
        <taxon>Saccharomycetes</taxon>
        <taxon>Saccharomycetales</taxon>
        <taxon>Saccharomycetaceae</taxon>
        <taxon>Tetrapisispora</taxon>
    </lineage>
</organism>
<feature type="compositionally biased region" description="Low complexity" evidence="3">
    <location>
        <begin position="624"/>
        <end position="648"/>
    </location>
</feature>
<sequence length="1379" mass="155304">MDANDVTDAMDSLLKEIDNEMENTIDELSFSTVNNELNMHEFSMPLNEIGDDTMDMLVKHNTLSNIKNVLIDVNDGDDKTSTFESKKPMVLVYTNNKRKSISFEDEIEELEIQNNDESSEELLIDMSVDNSSKLPFINTVDINQFASKKDNANATLNEEVNKVLIDTSLDDSEISQLNTTIENDQISLVAGSLSQIYNDENKTYDKDQRVNNQVFSAELNSKGHEDNSNVGNNNIRTEQIDNESENEKSELDKDITEAAADFEPIMEAHTKETEVQEVSSIKGIQDASSLSSESIGDLDIATIPKDELELKDMNLDKSLNIQDEELENLSEQEDSINEPESMDENLELPSESNKIETREMQDSEAVPRINDVTEQNSSIILEKDNGVLKAENKADLISQKSVSDHELESNIDNNQTSIDYGTAIEGKLTDIESNINPIESKPGLKQGTDEEILDSNMSDVNADINSSESEFILKEKSTSTASIARTSTLTKDEEIRGSVESEKPTIKETRMLNNYGIAAETSNLVDEPEITIDEGKPSSTKTSNESNPNISYNEESHENIISKLPELPKIEKMFVEDTFTDLFETSNTSVDMDNVISSNDYLSIWHLQEDTLKVKPSPATDANSQFSSRTPSSGSSVQSSAASRQSSSTFKYKPRLVSRSRIYNPESRQSSFKLEEEMFIANLSGSLDPVRRKVSNSRVLQNKMKQNRKSYDTSHSRALSYSDVETFKTANETANDVLHYDNLLPGAFVNEYTTNNSEHLIFEESITPNKINDTYMVLGNSFDFLPAILDEKINDGDDSNNSDSNSVYQSSLLDVYEMNKTSNNKYGLWESEYDIKSQISHDHKSLSSEMLSKILSTASNRVVSQVTTEKTVKRALENNIHVNHGINTFGIDVDVSGEQTETLSIDEDEINHILEARTVSVAELKAASGKPTNSNDILTSMHIGSPFKVIKTGKFQSFNEVQNKPDLHILTEKLKHVEQDNEKIQEPLQLEKPKDIELVDNSPGRHPKEAVQQKAQLSDLGSAYITLKDISVLNLPGIKHHQATYCIEFDNGINVIKTKWQEMSVTGKMQLSENFESIVKQLGTNIILTLKLKYKKPEFEIAEVTQKVPVNKKSLFGKKSYTYEKKYIQRPTKVHDEWDSLVATDGSYGKAEIKIDEELLEKVKFSRHILSFDLINEWSKKASKAHNSSANATRLPAYKVGKISLDICYLERVDNLEKFPTSLEKCNKIVSKYQEQQLITKEGYLLQEGGDVANVLTRRYFKLRGSSLIGYHVASMQPVVTINLLNVKSILNGNESVTNGNGQHDKGDEANIKRNFTDQILFSGSIQIVFNDDEVINLNTDTSSVDKDDWFMKFQRAIELNICHQPWVKKYYQKNYEQK</sequence>
<dbReference type="STRING" id="1071381.G8BP79"/>
<keyword evidence="6" id="KW-1185">Reference proteome</keyword>
<dbReference type="PANTHER" id="PTHR36100:SF1">
    <property type="entry name" value="BUD SITE SELECTION PROTEIN 4"/>
    <property type="match status" value="1"/>
</dbReference>
<feature type="compositionally biased region" description="Polar residues" evidence="3">
    <location>
        <begin position="228"/>
        <end position="237"/>
    </location>
</feature>
<dbReference type="GO" id="GO:0000142">
    <property type="term" value="C:cellular bud neck contractile ring"/>
    <property type="evidence" value="ECO:0007669"/>
    <property type="project" value="TreeGrafter"/>
</dbReference>
<keyword evidence="1" id="KW-0132">Cell division</keyword>
<feature type="region of interest" description="Disordered" evidence="3">
    <location>
        <begin position="527"/>
        <end position="552"/>
    </location>
</feature>